<name>A0AAD5XVQ6_9FUNG</name>
<comment type="similarity">
    <text evidence="11">Belongs to the PTPA-type PPIase family.</text>
</comment>
<dbReference type="InterPro" id="IPR004327">
    <property type="entry name" value="Phstyr_phstse_ac"/>
</dbReference>
<dbReference type="GO" id="GO:0007052">
    <property type="term" value="P:mitotic spindle organization"/>
    <property type="evidence" value="ECO:0007669"/>
    <property type="project" value="TreeGrafter"/>
</dbReference>
<dbReference type="GO" id="GO:0005634">
    <property type="term" value="C:nucleus"/>
    <property type="evidence" value="ECO:0007669"/>
    <property type="project" value="TreeGrafter"/>
</dbReference>
<dbReference type="Pfam" id="PF03095">
    <property type="entry name" value="PTPA"/>
    <property type="match status" value="1"/>
</dbReference>
<keyword evidence="6 12" id="KW-0812">Transmembrane</keyword>
<keyword evidence="9 12" id="KW-0472">Membrane</keyword>
<dbReference type="GO" id="GO:0016020">
    <property type="term" value="C:membrane"/>
    <property type="evidence" value="ECO:0007669"/>
    <property type="project" value="UniProtKB-SubCell"/>
</dbReference>
<gene>
    <name evidence="13" type="primary">RRD2</name>
    <name evidence="13" type="ORF">HK099_004268</name>
</gene>
<dbReference type="Pfam" id="PF00953">
    <property type="entry name" value="Glycos_transf_4"/>
    <property type="match status" value="1"/>
</dbReference>
<evidence type="ECO:0000313" key="13">
    <source>
        <dbReference type="EMBL" id="KAJ3220477.1"/>
    </source>
</evidence>
<evidence type="ECO:0000256" key="9">
    <source>
        <dbReference type="ARBA" id="ARBA00023136"/>
    </source>
</evidence>
<dbReference type="GO" id="GO:0003755">
    <property type="term" value="F:peptidyl-prolyl cis-trans isomerase activity"/>
    <property type="evidence" value="ECO:0007669"/>
    <property type="project" value="UniProtKB-KW"/>
</dbReference>
<accession>A0AAD5XVQ6</accession>
<dbReference type="PANTHER" id="PTHR10012">
    <property type="entry name" value="SERINE/THREONINE-PROTEIN PHOSPHATASE 2A REGULATORY SUBUNIT B"/>
    <property type="match status" value="1"/>
</dbReference>
<sequence>MLKSLTPLGGIIAFISSATHSPVLASCSLSILAYYFTKKLIHKSKDAFVKRSIMGKDLLKTDHPIIQEGLSQYLASLLSLFSMLFLGFADDIIDIRWRVKIWLPFLASIPMLMVYLVTFGLMRTTVKVPPFLRGLVGRGQSLVLALSILGNNIFKILTTFDPEREAHFNSFFFLLPFVGVTCGYLRHNWYPATVFGGDTYAYFAGMLFAVVSIQGHFSLTVLLFMTPQIFNFLYSCPQIFRFIECPRHRMPTYNSKTDKLEPSKVSINNAGKFGIAMIKVLDALFLVDLEIDPKTGKLEKCNNLTLINFVLIKSKNKTLSEEECCSRLLKIQSLVSLFLFFVKLSIATYWVYSEIVKMKKQILTTEDLNNFNACSAKSELMDFLHLLNNSIKNKKLSDLKVSDSSTLIHLKNLFKTLKDEIKNFKPVENGKSRFGNPSFRLWFEKVEELLFNQNLLSFLSLGDSQRDEVNSYLLDSFGNKQRIDYGTGHELNFLCFLFCLYKLNIFTKNKENIEVEMEVIFENLVFSVFWNGYINLMRELQKVYWLEPAGSHGVWGLDDFHFLPFLFGSGQIVDHKHLKPKSVRDKEILEQFSNNYIYFDCVKFINETKSVGLGWHSPMLNDISGVKSWKKVNEGMFKMFEAEVLSKLPIMQHLKFGSLIHFRGTDFPEDVVLNNEHVHAFGQEFPTCCGMRIPSSIAANAKGTDNIAKPLPFD</sequence>
<dbReference type="CDD" id="cd04087">
    <property type="entry name" value="PTPA"/>
    <property type="match status" value="1"/>
</dbReference>
<dbReference type="CDD" id="cd06855">
    <property type="entry name" value="GT_GPT_euk"/>
    <property type="match status" value="1"/>
</dbReference>
<evidence type="ECO:0000256" key="8">
    <source>
        <dbReference type="ARBA" id="ARBA00023110"/>
    </source>
</evidence>
<feature type="transmembrane region" description="Helical" evidence="12">
    <location>
        <begin position="135"/>
        <end position="154"/>
    </location>
</feature>
<dbReference type="PROSITE" id="PS51257">
    <property type="entry name" value="PROKAR_LIPOPROTEIN"/>
    <property type="match status" value="1"/>
</dbReference>
<dbReference type="GO" id="GO:0005737">
    <property type="term" value="C:cytoplasm"/>
    <property type="evidence" value="ECO:0007669"/>
    <property type="project" value="UniProtKB-SubCell"/>
</dbReference>
<comment type="subcellular location">
    <subcellularLocation>
        <location evidence="3 11">Cytoplasm</location>
    </subcellularLocation>
    <subcellularLocation>
        <location evidence="2">Membrane</location>
        <topology evidence="2">Multi-pass membrane protein</topology>
    </subcellularLocation>
</comment>
<feature type="transmembrane region" description="Helical" evidence="12">
    <location>
        <begin position="70"/>
        <end position="89"/>
    </location>
</feature>
<evidence type="ECO:0000256" key="2">
    <source>
        <dbReference type="ARBA" id="ARBA00004141"/>
    </source>
</evidence>
<comment type="function">
    <text evidence="11">PPIases accelerate the folding of proteins. It catalyzes the cis-trans isomerization of proline imidic peptide bonds in oligopeptides.</text>
</comment>
<dbReference type="GO" id="GO:0008160">
    <property type="term" value="F:protein tyrosine phosphatase activator activity"/>
    <property type="evidence" value="ECO:0007669"/>
    <property type="project" value="TreeGrafter"/>
</dbReference>
<organism evidence="13 14">
    <name type="scientific">Clydaea vesicula</name>
    <dbReference type="NCBI Taxonomy" id="447962"/>
    <lineage>
        <taxon>Eukaryota</taxon>
        <taxon>Fungi</taxon>
        <taxon>Fungi incertae sedis</taxon>
        <taxon>Chytridiomycota</taxon>
        <taxon>Chytridiomycota incertae sedis</taxon>
        <taxon>Chytridiomycetes</taxon>
        <taxon>Lobulomycetales</taxon>
        <taxon>Lobulomycetaceae</taxon>
        <taxon>Clydaea</taxon>
    </lineage>
</organism>
<dbReference type="GO" id="GO:0006488">
    <property type="term" value="P:dolichol-linked oligosaccharide biosynthetic process"/>
    <property type="evidence" value="ECO:0007669"/>
    <property type="project" value="InterPro"/>
</dbReference>
<evidence type="ECO:0000256" key="7">
    <source>
        <dbReference type="ARBA" id="ARBA00022989"/>
    </source>
</evidence>
<feature type="transmembrane region" description="Helical" evidence="12">
    <location>
        <begin position="334"/>
        <end position="352"/>
    </location>
</feature>
<dbReference type="GO" id="GO:0003975">
    <property type="term" value="F:UDP-N-acetylglucosamine-dolichyl-phosphate N-acetylglucosaminephosphotransferase activity"/>
    <property type="evidence" value="ECO:0007669"/>
    <property type="project" value="InterPro"/>
</dbReference>
<dbReference type="InterPro" id="IPR037218">
    <property type="entry name" value="PTPA_sf"/>
</dbReference>
<evidence type="ECO:0000256" key="4">
    <source>
        <dbReference type="ARBA" id="ARBA00022490"/>
    </source>
</evidence>
<evidence type="ECO:0000256" key="12">
    <source>
        <dbReference type="SAM" id="Phobius"/>
    </source>
</evidence>
<comment type="caution">
    <text evidence="13">The sequence shown here is derived from an EMBL/GenBank/DDBJ whole genome shotgun (WGS) entry which is preliminary data.</text>
</comment>
<evidence type="ECO:0000256" key="3">
    <source>
        <dbReference type="ARBA" id="ARBA00004496"/>
    </source>
</evidence>
<dbReference type="InterPro" id="IPR033895">
    <property type="entry name" value="GPT"/>
</dbReference>
<dbReference type="GO" id="GO:0000159">
    <property type="term" value="C:protein phosphatase type 2A complex"/>
    <property type="evidence" value="ECO:0007669"/>
    <property type="project" value="TreeGrafter"/>
</dbReference>
<dbReference type="Proteomes" id="UP001211065">
    <property type="component" value="Unassembled WGS sequence"/>
</dbReference>
<dbReference type="PANTHER" id="PTHR10012:SF5">
    <property type="entry name" value="SERINE_THREONINE-PROTEIN PHOSPHATASE 2A ACTIVATOR 2"/>
    <property type="match status" value="1"/>
</dbReference>
<reference evidence="13" key="1">
    <citation type="submission" date="2020-05" db="EMBL/GenBank/DDBJ databases">
        <title>Phylogenomic resolution of chytrid fungi.</title>
        <authorList>
            <person name="Stajich J.E."/>
            <person name="Amses K."/>
            <person name="Simmons R."/>
            <person name="Seto K."/>
            <person name="Myers J."/>
            <person name="Bonds A."/>
            <person name="Quandt C.A."/>
            <person name="Barry K."/>
            <person name="Liu P."/>
            <person name="Grigoriev I."/>
            <person name="Longcore J.E."/>
            <person name="James T.Y."/>
        </authorList>
    </citation>
    <scope>NUCLEOTIDE SEQUENCE</scope>
    <source>
        <strain evidence="13">JEL0476</strain>
    </source>
</reference>
<evidence type="ECO:0000256" key="5">
    <source>
        <dbReference type="ARBA" id="ARBA00022679"/>
    </source>
</evidence>
<evidence type="ECO:0000313" key="14">
    <source>
        <dbReference type="Proteomes" id="UP001211065"/>
    </source>
</evidence>
<proteinExistence type="inferred from homology"/>
<feature type="transmembrane region" description="Helical" evidence="12">
    <location>
        <begin position="199"/>
        <end position="225"/>
    </location>
</feature>
<comment type="catalytic activity">
    <reaction evidence="1 11">
        <text>[protein]-peptidylproline (omega=180) = [protein]-peptidylproline (omega=0)</text>
        <dbReference type="Rhea" id="RHEA:16237"/>
        <dbReference type="Rhea" id="RHEA-COMP:10747"/>
        <dbReference type="Rhea" id="RHEA-COMP:10748"/>
        <dbReference type="ChEBI" id="CHEBI:83833"/>
        <dbReference type="ChEBI" id="CHEBI:83834"/>
        <dbReference type="EC" id="5.2.1.8"/>
    </reaction>
</comment>
<dbReference type="SUPFAM" id="SSF140984">
    <property type="entry name" value="PTPA-like"/>
    <property type="match status" value="1"/>
</dbReference>
<evidence type="ECO:0000256" key="11">
    <source>
        <dbReference type="RuleBase" id="RU361210"/>
    </source>
</evidence>
<feature type="transmembrane region" description="Helical" evidence="12">
    <location>
        <begin position="166"/>
        <end position="187"/>
    </location>
</feature>
<keyword evidence="5" id="KW-0808">Transferase</keyword>
<dbReference type="FunFam" id="1.20.120.1150:FF:000002">
    <property type="entry name" value="Serine/threonine-protein phosphatase 2A activator"/>
    <property type="match status" value="1"/>
</dbReference>
<dbReference type="EC" id="5.2.1.8" evidence="11"/>
<feature type="transmembrane region" description="Helical" evidence="12">
    <location>
        <begin position="101"/>
        <end position="123"/>
    </location>
</feature>
<keyword evidence="7 12" id="KW-1133">Transmembrane helix</keyword>
<keyword evidence="10 11" id="KW-0413">Isomerase</keyword>
<keyword evidence="4 11" id="KW-0963">Cytoplasm</keyword>
<keyword evidence="8 11" id="KW-0697">Rotamase</keyword>
<dbReference type="EMBL" id="JADGJW010000299">
    <property type="protein sequence ID" value="KAJ3220477.1"/>
    <property type="molecule type" value="Genomic_DNA"/>
</dbReference>
<evidence type="ECO:0000256" key="10">
    <source>
        <dbReference type="ARBA" id="ARBA00023235"/>
    </source>
</evidence>
<dbReference type="Gene3D" id="1.20.120.1150">
    <property type="match status" value="1"/>
</dbReference>
<evidence type="ECO:0000256" key="6">
    <source>
        <dbReference type="ARBA" id="ARBA00022692"/>
    </source>
</evidence>
<dbReference type="AlphaFoldDB" id="A0AAD5XVQ6"/>
<keyword evidence="14" id="KW-1185">Reference proteome</keyword>
<dbReference type="InterPro" id="IPR043170">
    <property type="entry name" value="PTPA_C_lid"/>
</dbReference>
<evidence type="ECO:0000256" key="1">
    <source>
        <dbReference type="ARBA" id="ARBA00000971"/>
    </source>
</evidence>
<dbReference type="InterPro" id="IPR000715">
    <property type="entry name" value="Glycosyl_transferase_4"/>
</dbReference>
<protein>
    <recommendedName>
        <fullName evidence="11">Serine/threonine-protein phosphatase 2A activator</fullName>
        <ecNumber evidence="11">5.2.1.8</ecNumber>
    </recommendedName>
    <alternativeName>
        <fullName evidence="11">Phosphotyrosyl phosphatase activator</fullName>
    </alternativeName>
</protein>